<sequence>MTDSQIHGTRAATGARAATGSQDQTPQPPHAPPAPPGLGNALNANIHPGSKLTISLNIRPLPARGDDELVGVGAMFDDQTAEADDRDFGTELRI</sequence>
<dbReference type="AlphaFoldDB" id="A0AAN8I2H0"/>
<feature type="compositionally biased region" description="Pro residues" evidence="1">
    <location>
        <begin position="26"/>
        <end position="36"/>
    </location>
</feature>
<name>A0AAN8I2H0_9EURO</name>
<reference evidence="2 3" key="1">
    <citation type="submission" date="2022-12" db="EMBL/GenBank/DDBJ databases">
        <title>Genomic features and morphological characterization of a novel Knufia sp. strain isolated from spacecraft assembly facility.</title>
        <authorList>
            <person name="Teixeira M."/>
            <person name="Chander A.M."/>
            <person name="Stajich J.E."/>
            <person name="Venkateswaran K."/>
        </authorList>
    </citation>
    <scope>NUCLEOTIDE SEQUENCE [LARGE SCALE GENOMIC DNA]</scope>
    <source>
        <strain evidence="2 3">FJI-L2-BK-P2</strain>
    </source>
</reference>
<comment type="caution">
    <text evidence="2">The sequence shown here is derived from an EMBL/GenBank/DDBJ whole genome shotgun (WGS) entry which is preliminary data.</text>
</comment>
<feature type="region of interest" description="Disordered" evidence="1">
    <location>
        <begin position="1"/>
        <end position="46"/>
    </location>
</feature>
<protein>
    <submittedName>
        <fullName evidence="2">Uncharacterized protein</fullName>
    </submittedName>
</protein>
<keyword evidence="3" id="KW-1185">Reference proteome</keyword>
<gene>
    <name evidence="2" type="ORF">OHC33_007645</name>
</gene>
<feature type="compositionally biased region" description="Low complexity" evidence="1">
    <location>
        <begin position="8"/>
        <end position="20"/>
    </location>
</feature>
<organism evidence="2 3">
    <name type="scientific">Knufia fluminis</name>
    <dbReference type="NCBI Taxonomy" id="191047"/>
    <lineage>
        <taxon>Eukaryota</taxon>
        <taxon>Fungi</taxon>
        <taxon>Dikarya</taxon>
        <taxon>Ascomycota</taxon>
        <taxon>Pezizomycotina</taxon>
        <taxon>Eurotiomycetes</taxon>
        <taxon>Chaetothyriomycetidae</taxon>
        <taxon>Chaetothyriales</taxon>
        <taxon>Trichomeriaceae</taxon>
        <taxon>Knufia</taxon>
    </lineage>
</organism>
<dbReference type="Proteomes" id="UP001316803">
    <property type="component" value="Unassembled WGS sequence"/>
</dbReference>
<evidence type="ECO:0000256" key="1">
    <source>
        <dbReference type="SAM" id="MobiDB-lite"/>
    </source>
</evidence>
<evidence type="ECO:0000313" key="3">
    <source>
        <dbReference type="Proteomes" id="UP001316803"/>
    </source>
</evidence>
<accession>A0AAN8I2H0</accession>
<proteinExistence type="predicted"/>
<evidence type="ECO:0000313" key="2">
    <source>
        <dbReference type="EMBL" id="KAK5951227.1"/>
    </source>
</evidence>
<dbReference type="EMBL" id="JAKLMC020000021">
    <property type="protein sequence ID" value="KAK5951227.1"/>
    <property type="molecule type" value="Genomic_DNA"/>
</dbReference>